<accession>A0A0D0C5G6</accession>
<dbReference type="OrthoDB" id="3033315at2759"/>
<evidence type="ECO:0000256" key="1">
    <source>
        <dbReference type="SAM" id="MobiDB-lite"/>
    </source>
</evidence>
<feature type="compositionally biased region" description="Polar residues" evidence="1">
    <location>
        <begin position="166"/>
        <end position="181"/>
    </location>
</feature>
<dbReference type="Proteomes" id="UP000053593">
    <property type="component" value="Unassembled WGS sequence"/>
</dbReference>
<name>A0A0D0C5G6_9AGAR</name>
<gene>
    <name evidence="2" type="ORF">GYMLUDRAFT_45924</name>
</gene>
<keyword evidence="3" id="KW-1185">Reference proteome</keyword>
<proteinExistence type="predicted"/>
<sequence length="235" mass="26740">MSTGGGAVTQRYLQILEKLQLLEEIAGYIEAKVKLPTMLMLYQDSVKELSNGVKVVLNIVLYEHNTAPEQLKEEMLDQLEDRLQEFLLTTETCKRVVDVLQGRNKFMAKVLRVTDLRRIKELQAEVKTRGIDLERRITRLKINWPEHGHFTRAKGSSEVSDDQHEQWPSSGNTNTPSSVVPRSTRTSNTSAVTSTTTLANASIEGGQFNTVGHDMYRNTVYDYSQHTIIHNHFHT</sequence>
<organism evidence="2 3">
    <name type="scientific">Collybiopsis luxurians FD-317 M1</name>
    <dbReference type="NCBI Taxonomy" id="944289"/>
    <lineage>
        <taxon>Eukaryota</taxon>
        <taxon>Fungi</taxon>
        <taxon>Dikarya</taxon>
        <taxon>Basidiomycota</taxon>
        <taxon>Agaricomycotina</taxon>
        <taxon>Agaricomycetes</taxon>
        <taxon>Agaricomycetidae</taxon>
        <taxon>Agaricales</taxon>
        <taxon>Marasmiineae</taxon>
        <taxon>Omphalotaceae</taxon>
        <taxon>Collybiopsis</taxon>
        <taxon>Collybiopsis luxurians</taxon>
    </lineage>
</organism>
<evidence type="ECO:0000313" key="2">
    <source>
        <dbReference type="EMBL" id="KIK57754.1"/>
    </source>
</evidence>
<feature type="region of interest" description="Disordered" evidence="1">
    <location>
        <begin position="151"/>
        <end position="194"/>
    </location>
</feature>
<feature type="compositionally biased region" description="Low complexity" evidence="1">
    <location>
        <begin position="182"/>
        <end position="194"/>
    </location>
</feature>
<protein>
    <submittedName>
        <fullName evidence="2">Uncharacterized protein</fullName>
    </submittedName>
</protein>
<reference evidence="2 3" key="1">
    <citation type="submission" date="2014-04" db="EMBL/GenBank/DDBJ databases">
        <title>Evolutionary Origins and Diversification of the Mycorrhizal Mutualists.</title>
        <authorList>
            <consortium name="DOE Joint Genome Institute"/>
            <consortium name="Mycorrhizal Genomics Consortium"/>
            <person name="Kohler A."/>
            <person name="Kuo A."/>
            <person name="Nagy L.G."/>
            <person name="Floudas D."/>
            <person name="Copeland A."/>
            <person name="Barry K.W."/>
            <person name="Cichocki N."/>
            <person name="Veneault-Fourrey C."/>
            <person name="LaButti K."/>
            <person name="Lindquist E.A."/>
            <person name="Lipzen A."/>
            <person name="Lundell T."/>
            <person name="Morin E."/>
            <person name="Murat C."/>
            <person name="Riley R."/>
            <person name="Ohm R."/>
            <person name="Sun H."/>
            <person name="Tunlid A."/>
            <person name="Henrissat B."/>
            <person name="Grigoriev I.V."/>
            <person name="Hibbett D.S."/>
            <person name="Martin F."/>
        </authorList>
    </citation>
    <scope>NUCLEOTIDE SEQUENCE [LARGE SCALE GENOMIC DNA]</scope>
    <source>
        <strain evidence="2 3">FD-317 M1</strain>
    </source>
</reference>
<dbReference type="AlphaFoldDB" id="A0A0D0C5G6"/>
<dbReference type="EMBL" id="KN834789">
    <property type="protein sequence ID" value="KIK57754.1"/>
    <property type="molecule type" value="Genomic_DNA"/>
</dbReference>
<evidence type="ECO:0000313" key="3">
    <source>
        <dbReference type="Proteomes" id="UP000053593"/>
    </source>
</evidence>
<dbReference type="HOGENOM" id="CLU_1256150_0_0_1"/>